<name>A0A2H6KI22_9APIC</name>
<dbReference type="Gene3D" id="3.30.565.10">
    <property type="entry name" value="Histidine kinase-like ATPase, C-terminal domain"/>
    <property type="match status" value="1"/>
</dbReference>
<feature type="compositionally biased region" description="Polar residues" evidence="2">
    <location>
        <begin position="2548"/>
        <end position="2557"/>
    </location>
</feature>
<dbReference type="InterPro" id="IPR052957">
    <property type="entry name" value="Auxin_embryo_med"/>
</dbReference>
<keyword evidence="1" id="KW-0479">Metal-binding</keyword>
<organism evidence="4 5">
    <name type="scientific">Babesia ovata</name>
    <dbReference type="NCBI Taxonomy" id="189622"/>
    <lineage>
        <taxon>Eukaryota</taxon>
        <taxon>Sar</taxon>
        <taxon>Alveolata</taxon>
        <taxon>Apicomplexa</taxon>
        <taxon>Aconoidasida</taxon>
        <taxon>Piroplasmida</taxon>
        <taxon>Babesiidae</taxon>
        <taxon>Babesia</taxon>
    </lineage>
</organism>
<feature type="compositionally biased region" description="Basic and acidic residues" evidence="2">
    <location>
        <begin position="2629"/>
        <end position="2641"/>
    </location>
</feature>
<keyword evidence="1" id="KW-0862">Zinc</keyword>
<dbReference type="EMBL" id="BDSA01000006">
    <property type="protein sequence ID" value="GBE62635.1"/>
    <property type="molecule type" value="Genomic_DNA"/>
</dbReference>
<accession>A0A2H6KI22</accession>
<dbReference type="Gene3D" id="3.90.1140.10">
    <property type="entry name" value="Cyclic phosphodiesterase"/>
    <property type="match status" value="1"/>
</dbReference>
<dbReference type="Proteomes" id="UP000236319">
    <property type="component" value="Unassembled WGS sequence"/>
</dbReference>
<feature type="compositionally biased region" description="Polar residues" evidence="2">
    <location>
        <begin position="89"/>
        <end position="104"/>
    </location>
</feature>
<dbReference type="RefSeq" id="XP_028868878.1">
    <property type="nucleotide sequence ID" value="XM_029013045.1"/>
</dbReference>
<feature type="compositionally biased region" description="Polar residues" evidence="2">
    <location>
        <begin position="686"/>
        <end position="697"/>
    </location>
</feature>
<dbReference type="PANTHER" id="PTHR32387:SF0">
    <property type="entry name" value="PROTEIN NO VEIN"/>
    <property type="match status" value="1"/>
</dbReference>
<dbReference type="OrthoDB" id="366121at2759"/>
<feature type="region of interest" description="Disordered" evidence="2">
    <location>
        <begin position="1"/>
        <end position="74"/>
    </location>
</feature>
<sequence>MVDNPFVQAWPSRSDGSYRASLSSQRPSRKPAAAFSAGLQKASDASTAPPVHVDVGSAPLLPESNETLSPSCSETSAAEASLPDILASQSSEPAKNAETLSQKGSIEDNVPVSATDKEDSSWLKCMEKFGGFSKALGISQMVGGVYAHSYTDYYVVHSHSENCRMVDMLFFNCNCPKVTFPCSHIMAAALSNNDRRYVGKVVLIKKIEQQVMKMLHKSKRKNCPASIVSAIAENVKNLCTDAQAEKMLLELLLGIVFRLIQVAYGLMPYNVDLMGRSKSRYLYQVGHSHAKEHMGAFDQTPMPYTVPENSQAFQKSNNSVPGINVAANDECRCACESNTRLEMYARRLVRRFRFLLGSIAPLPKPSNEQDVGDAVKSMMPAFRRMLEEDYGIDVTSEKDQDGLEETISHYLETHDSAQVSPTVDGYALGYDYAERQKPPAETVDDPKSVHKMQELYDEIAASPMMADIHRVTNWSMRHQINHGTLKGVLENCSPDVLGDVTFITLKNDSAIKVPSTKGFASSSDILQKMISAIHKNDSRSFAAHGLTLLVSVKKISLLPSRDKLTEAINQMLSSHSPGEPGPLFLAKCIDLMPDMLLLPFCTAYFDNTDVFSKKCMRRVAIHMCELILKGGMNGSVYDKIILMGSFFNIPVSVYWEEAKAIVARRYKGWEEASGSQNVQHAEDSKSSQPENECSHTSLPIAEPTALPTPDHTNAVVSSKIQQSSAVSGICAAPMAATAKGSDPNGDPEDKQELLNANTPANRNVGKPCNNAADNKQNSGYIPSDHVDKSSSMKFSPTQEGRHGDPVVEKTRDTANDSIDTVCERKKRLHEGEDDSTPPSPEIVGKSGDTSPDVVNLYWQLWAPTDPELLARGEKLINDIRYEEFGVSVNPNPSDSVTQQNPETENLATVLRKQRQRIARSIGRLSEDLYNSRVHFQQELLQNADDNDYDVKSPEVAFLFDNEGIVVINNERGFSEKDVRSLCDVGASSKIDSSESKVGKFGRGFKSVFLVTQSPFVFSNGYHFMFNANPDMVNNTEFILPHWVCVGNYTNPFGYVKNRLSTQGGNLFRELASQLVQRHGVIPNTLMYLPFKKGDIANGRHTCFSDFQKIDALYLAFLRKLTAITLVDGTESTATRFIKKTVSYKTATVTVSSKSKSKTADSSTTTVPGDSEYVTKSCFQVITISKEVGNLFDGASTVEDLCVFLFTYNFQLDSTERIAVGLSEEVNEDYAVTVGVPVLPNVVGGKTYSVCNGLPVADYGLPFLIDANFVVSASRGTIISDDPWNSILAEHAGLAFALMIFVISKAYRNEANLYRNVIYAIPGKDAGTGVFEKCCARAQEVLKQARWVAVDGESNVTVLPSQAIIPPDDTCLVSKKDTPEILRAVFHSELLKDYCDMYYAAEEFHDPYLRGAMLNVGISEMNVAFICQLLKGLRTKIDISLPLSSQPQLAQQFFGNMGVVLCLLERMALPSDMDDIRKELLLVDSQGMLISVDDSTVFVRSGKHTCMNDIHKVISPSLFDNCWEIEGYEHRVAGILELLGCVELTDKNLLSRQITTKVRKMLDAKDRLGPDEILEDSRDVLHLLALNCGKLSLLGPKDIEVIRSMPVVLSTGKITHLGDPFIRFCPNHRSACKIMSANDDLAKHYSNIRTFATRTDLHHIFLSDDYLAGIAKHSESSEAGFTFQDFVDTLAYIGVFSFITYAPLDLSVDASGKYELPMLPDDIKTAVWHRTKQLDSDLRRSHLLGIHKVVKDWYSPDFASVVDAVRKLYGSDPSNARGGDPSKHKRDDSALRLQWTSAHHVSTLLYHIMNKELELHPKYYLATLQFGGRQQPLGHSLLYYQLRHIPWLPYKECVYKHGSKSRPVGTWQAVPPIALENDIGYPCTLFLSLDEQVRNELLLPKESYDLLEILNFISAKCGQANLETPSRISTQTGTNQGLQHWGDPSTLERLNHSFSQRFFDSILLNQPAVLRRILACIYIEVYREMQKDSLFAVRARTMFWCRELIVSFGPCVNSLRSPQKPVVCTAQDPRLVVFKSMTGCEVLTPLADDYAEFPLLGVFWYNLGIKEFMSAAETLRILGNITEENALENLEIVYMCIIHLYNVLDEEEFTEALWERKCIPVTCEYDDMFIPGQDDNRRTTKMDRLVAPASGIVVARDPDSVDLLQNFSLGPQLGIWVAGKPLIGPLDAYMIRYFQAYPPGTDVRITGIWVDILDTLEATEFKEYCWMEPVVGAEAEQCPWPMGVYVLVALLPYVHYYLKHRMKDQYSLCCKRFPQILSRISIVITTGELLMEYRYRKGGVSATGTRVSDDSFIHCDSAGTIKIYAVLSAMPKRFNSTADVISSAQEATKLGYLKGLPESFFVNLAKSLLSDPTTPPMDLNSRFVGTTEQETLLGEFMSAIYEMIMTQPKNAVDTFMKRYSTGPSGRCLCSEYVFPSLYQLPGNSSAIAPGRNTSSGDVCAKAASDANVDTTMKKSEVVNQTAAKGTSGGVPAKNLPYLEGHGSHLDSGEVCLGNVMDPFVYILLYGSPIGQSAIESTSSSNESCDVESIASSPSTSANVELPDADHQGVSRSSEPVNGDSSSSSESTPAHVDVVDKSVQSDSAGIEATPSDNTADDLTHLLRSAICPPHAEPRDEKRDDGDAVKSLPPTSRHEDVTLNPAPESVRSPLQVEEDVASISQQDAINDHGAQVQLYHGRSTSCKDVHKHLAYMLVLSDELRSAVGSVSLYEHIPSSKYVKPTKMNRQLADRTSRKNVADSQRSYAVGYLGEEYVFELLQALLKSELDSKKVAISWYNKTAESGLAYDLTIHNTEGEEVFIEVKSSSSSDRNYFPVSYNEWCFAQQKGARMVTIKGDHFRFDTIAIQRAGASPPKYDTFRVPVPLETELVMPEEGAFSSTTESSIGQAEPQTHNDTEKVSVVQPVVMEQVAVTVRPAFNDFIRGHLRELEKRMDVRMSLTPRGNDHCLIASGSRASEAIVEMLNMCRTSRIYNYYLCLPVRGADFQRVFSQFKQEAKDILGQDLAFEQRPHVTLALLNLVTDEDVDAVVRALQATTLAVSSLSTDADGVRKPYTIELAGVKPIVYKGRAAQRSVFMTHARPEDNLSDIASEFQESVKRAVNSIITTSKKRVAQEMASKAKSTNNPGRWTEAEAAARGIYITPGGNVEITYADVAIVDPHGAVTDEELNDMLAELRSKYIDHEPAKRGKGKGNLSDQIKQKHSVDPSSKRQGNSSNVVPRDASETTEENVDTTHPATVGEVDQDFPEYETSVSHEFHVTLLRNSKVERLQKLGFKTRGDVCCVELRPRGGETCNFKAYTKTRLVQFVGNRYDGKPSQIDGASHITGSAQPELPSDLLTDPGASEGGSTERFVFWI</sequence>
<evidence type="ECO:0000256" key="2">
    <source>
        <dbReference type="SAM" id="MobiDB-lite"/>
    </source>
</evidence>
<feature type="compositionally biased region" description="Basic and acidic residues" evidence="2">
    <location>
        <begin position="799"/>
        <end position="814"/>
    </location>
</feature>
<feature type="region of interest" description="Disordered" evidence="2">
    <location>
        <begin position="3335"/>
        <end position="3362"/>
    </location>
</feature>
<feature type="region of interest" description="Disordered" evidence="2">
    <location>
        <begin position="674"/>
        <end position="719"/>
    </location>
</feature>
<feature type="region of interest" description="Disordered" evidence="2">
    <location>
        <begin position="89"/>
        <end position="113"/>
    </location>
</feature>
<feature type="region of interest" description="Disordered" evidence="2">
    <location>
        <begin position="736"/>
        <end position="848"/>
    </location>
</feature>
<evidence type="ECO:0000313" key="5">
    <source>
        <dbReference type="Proteomes" id="UP000236319"/>
    </source>
</evidence>
<dbReference type="InterPro" id="IPR058210">
    <property type="entry name" value="SACS/Nov_dom"/>
</dbReference>
<feature type="compositionally biased region" description="Polar residues" evidence="2">
    <location>
        <begin position="771"/>
        <end position="780"/>
    </location>
</feature>
<dbReference type="InterPro" id="IPR007527">
    <property type="entry name" value="Znf_SWIM"/>
</dbReference>
<reference evidence="4 5" key="1">
    <citation type="journal article" date="2017" name="BMC Genomics">
        <title>Whole-genome assembly of Babesia ovata and comparative genomics between closely related pathogens.</title>
        <authorList>
            <person name="Yamagishi J."/>
            <person name="Asada M."/>
            <person name="Hakimi H."/>
            <person name="Tanaka T.Q."/>
            <person name="Sugimoto C."/>
            <person name="Kawazu S."/>
        </authorList>
    </citation>
    <scope>NUCLEOTIDE SEQUENCE [LARGE SCALE GENOMIC DNA]</scope>
    <source>
        <strain evidence="4 5">Miyake</strain>
    </source>
</reference>
<dbReference type="VEuPathDB" id="PiroplasmaDB:BOVATA_041280"/>
<keyword evidence="5" id="KW-1185">Reference proteome</keyword>
<evidence type="ECO:0000313" key="4">
    <source>
        <dbReference type="EMBL" id="GBE62635.1"/>
    </source>
</evidence>
<dbReference type="InterPro" id="IPR036890">
    <property type="entry name" value="HATPase_C_sf"/>
</dbReference>
<evidence type="ECO:0000256" key="1">
    <source>
        <dbReference type="PROSITE-ProRule" id="PRU00325"/>
    </source>
</evidence>
<dbReference type="Pfam" id="PF25794">
    <property type="entry name" value="SACS"/>
    <property type="match status" value="1"/>
</dbReference>
<dbReference type="GeneID" id="39876405"/>
<feature type="domain" description="SWIM-type" evidence="3">
    <location>
        <begin position="154"/>
        <end position="193"/>
    </location>
</feature>
<feature type="region of interest" description="Disordered" evidence="2">
    <location>
        <begin position="3196"/>
        <end position="3254"/>
    </location>
</feature>
<feature type="region of interest" description="Disordered" evidence="2">
    <location>
        <begin position="2533"/>
        <end position="2590"/>
    </location>
</feature>
<dbReference type="InterPro" id="IPR024975">
    <property type="entry name" value="NOV_C"/>
</dbReference>
<dbReference type="PROSITE" id="PS50966">
    <property type="entry name" value="ZF_SWIM"/>
    <property type="match status" value="1"/>
</dbReference>
<protein>
    <recommendedName>
        <fullName evidence="3">SWIM-type domain-containing protein</fullName>
    </recommendedName>
</protein>
<evidence type="ECO:0000259" key="3">
    <source>
        <dbReference type="PROSITE" id="PS50966"/>
    </source>
</evidence>
<comment type="caution">
    <text evidence="4">The sequence shown here is derived from an EMBL/GenBank/DDBJ whole genome shotgun (WGS) entry which is preliminary data.</text>
</comment>
<proteinExistence type="predicted"/>
<feature type="compositionally biased region" description="Basic and acidic residues" evidence="2">
    <location>
        <begin position="3212"/>
        <end position="3222"/>
    </location>
</feature>
<feature type="compositionally biased region" description="Polar residues" evidence="2">
    <location>
        <begin position="710"/>
        <end position="719"/>
    </location>
</feature>
<keyword evidence="1" id="KW-0863">Zinc-finger</keyword>
<gene>
    <name evidence="4" type="ORF">BOVATA_041280</name>
</gene>
<dbReference type="NCBIfam" id="NF047352">
    <property type="entry name" value="P_loop_sacsin"/>
    <property type="match status" value="1"/>
</dbReference>
<feature type="compositionally biased region" description="Low complexity" evidence="2">
    <location>
        <begin position="2533"/>
        <end position="2547"/>
    </location>
</feature>
<feature type="compositionally biased region" description="Polar residues" evidence="2">
    <location>
        <begin position="2568"/>
        <end position="2586"/>
    </location>
</feature>
<dbReference type="SUPFAM" id="SSF55874">
    <property type="entry name" value="ATPase domain of HSP90 chaperone/DNA topoisomerase II/histidine kinase"/>
    <property type="match status" value="1"/>
</dbReference>
<feature type="region of interest" description="Disordered" evidence="2">
    <location>
        <begin position="2626"/>
        <end position="2668"/>
    </location>
</feature>
<feature type="compositionally biased region" description="Polar residues" evidence="2">
    <location>
        <begin position="64"/>
        <end position="74"/>
    </location>
</feature>
<dbReference type="PANTHER" id="PTHR32387">
    <property type="entry name" value="WU:FJ29H11"/>
    <property type="match status" value="1"/>
</dbReference>
<dbReference type="GO" id="GO:0008270">
    <property type="term" value="F:zinc ion binding"/>
    <property type="evidence" value="ECO:0007669"/>
    <property type="project" value="UniProtKB-KW"/>
</dbReference>
<dbReference type="Pfam" id="PF13020">
    <property type="entry name" value="NOV_C"/>
    <property type="match status" value="1"/>
</dbReference>